<accession>A0A371EVK6</accession>
<dbReference type="Proteomes" id="UP000257109">
    <property type="component" value="Unassembled WGS sequence"/>
</dbReference>
<evidence type="ECO:0000313" key="2">
    <source>
        <dbReference type="Proteomes" id="UP000257109"/>
    </source>
</evidence>
<dbReference type="InterPro" id="IPR036965">
    <property type="entry name" value="Terpene_synth_N_sf"/>
</dbReference>
<comment type="caution">
    <text evidence="1">The sequence shown here is derived from an EMBL/GenBank/DDBJ whole genome shotgun (WGS) entry which is preliminary data.</text>
</comment>
<dbReference type="OrthoDB" id="2343925at2759"/>
<dbReference type="AlphaFoldDB" id="A0A371EVK6"/>
<dbReference type="GO" id="GO:0010333">
    <property type="term" value="F:terpene synthase activity"/>
    <property type="evidence" value="ECO:0007669"/>
    <property type="project" value="InterPro"/>
</dbReference>
<proteinExistence type="predicted"/>
<evidence type="ECO:0000313" key="1">
    <source>
        <dbReference type="EMBL" id="RDX70044.1"/>
    </source>
</evidence>
<feature type="non-terminal residue" evidence="1">
    <location>
        <position position="1"/>
    </location>
</feature>
<reference evidence="1" key="1">
    <citation type="submission" date="2018-05" db="EMBL/GenBank/DDBJ databases">
        <title>Draft genome of Mucuna pruriens seed.</title>
        <authorList>
            <person name="Nnadi N.E."/>
            <person name="Vos R."/>
            <person name="Hasami M.H."/>
            <person name="Devisetty U.K."/>
            <person name="Aguiy J.C."/>
        </authorList>
    </citation>
    <scope>NUCLEOTIDE SEQUENCE [LARGE SCALE GENOMIC DNA]</scope>
    <source>
        <strain evidence="1">JCA_2017</strain>
    </source>
</reference>
<dbReference type="EMBL" id="QJKJ01011859">
    <property type="protein sequence ID" value="RDX70044.1"/>
    <property type="molecule type" value="Genomic_DNA"/>
</dbReference>
<protein>
    <submittedName>
        <fullName evidence="1">S-linalool synthase</fullName>
    </submittedName>
</protein>
<gene>
    <name evidence="1" type="primary">LIS</name>
    <name evidence="1" type="ORF">CR513_50757</name>
</gene>
<keyword evidence="2" id="KW-1185">Reference proteome</keyword>
<name>A0A371EVK6_MUCPR</name>
<sequence>MNEINYELNIPWFARLDHLEHRMWIEESEANTLWKGKTSYNRISHVRKNSKPFEVVPLRPVPKEKYPAPISNINSCFKHYKRTTYTAHQVSQPAFRKGKSLA</sequence>
<organism evidence="1 2">
    <name type="scientific">Mucuna pruriens</name>
    <name type="common">Velvet bean</name>
    <name type="synonym">Dolichos pruriens</name>
    <dbReference type="NCBI Taxonomy" id="157652"/>
    <lineage>
        <taxon>Eukaryota</taxon>
        <taxon>Viridiplantae</taxon>
        <taxon>Streptophyta</taxon>
        <taxon>Embryophyta</taxon>
        <taxon>Tracheophyta</taxon>
        <taxon>Spermatophyta</taxon>
        <taxon>Magnoliopsida</taxon>
        <taxon>eudicotyledons</taxon>
        <taxon>Gunneridae</taxon>
        <taxon>Pentapetalae</taxon>
        <taxon>rosids</taxon>
        <taxon>fabids</taxon>
        <taxon>Fabales</taxon>
        <taxon>Fabaceae</taxon>
        <taxon>Papilionoideae</taxon>
        <taxon>50 kb inversion clade</taxon>
        <taxon>NPAAA clade</taxon>
        <taxon>indigoferoid/millettioid clade</taxon>
        <taxon>Phaseoleae</taxon>
        <taxon>Mucuna</taxon>
    </lineage>
</organism>
<dbReference type="Gene3D" id="1.50.10.130">
    <property type="entry name" value="Terpene synthase, N-terminal domain"/>
    <property type="match status" value="1"/>
</dbReference>